<dbReference type="OrthoDB" id="8116195at2"/>
<accession>A0A545SYQ2</accession>
<sequence length="149" mass="16598">MDTLVDGIAAIAASLEVLKEMNEIDQESDLPSVKLKIAELTTALASVQVILATTQQEIASKDETILTLQQNLERQKTTIEREGFLYDQASDGSPEGAPYCPRCHQKDGVMMRLTESERDEFRMECPECKATYAVVARSYAEQRDKPAII</sequence>
<evidence type="ECO:0000313" key="2">
    <source>
        <dbReference type="Proteomes" id="UP000315252"/>
    </source>
</evidence>
<dbReference type="RefSeq" id="WP_142899856.1">
    <property type="nucleotide sequence ID" value="NZ_ML660070.1"/>
</dbReference>
<reference evidence="1 2" key="1">
    <citation type="submission" date="2019-06" db="EMBL/GenBank/DDBJ databases">
        <title>Whole genome sequence for Rhodospirillaceae sp. R148.</title>
        <authorList>
            <person name="Wang G."/>
        </authorList>
    </citation>
    <scope>NUCLEOTIDE SEQUENCE [LARGE SCALE GENOMIC DNA]</scope>
    <source>
        <strain evidence="1 2">R148</strain>
    </source>
</reference>
<dbReference type="AlphaFoldDB" id="A0A545SYQ2"/>
<dbReference type="EMBL" id="VHSH01000019">
    <property type="protein sequence ID" value="TQV70091.1"/>
    <property type="molecule type" value="Genomic_DNA"/>
</dbReference>
<keyword evidence="2" id="KW-1185">Reference proteome</keyword>
<name>A0A545SYQ2_9PROT</name>
<gene>
    <name evidence="1" type="ORF">FKG95_28425</name>
</gene>
<comment type="caution">
    <text evidence="1">The sequence shown here is derived from an EMBL/GenBank/DDBJ whole genome shotgun (WGS) entry which is preliminary data.</text>
</comment>
<protein>
    <submittedName>
        <fullName evidence="1">Uncharacterized protein</fullName>
    </submittedName>
</protein>
<evidence type="ECO:0000313" key="1">
    <source>
        <dbReference type="EMBL" id="TQV70091.1"/>
    </source>
</evidence>
<organism evidence="1 2">
    <name type="scientific">Denitrobaculum tricleocarpae</name>
    <dbReference type="NCBI Taxonomy" id="2591009"/>
    <lineage>
        <taxon>Bacteria</taxon>
        <taxon>Pseudomonadati</taxon>
        <taxon>Pseudomonadota</taxon>
        <taxon>Alphaproteobacteria</taxon>
        <taxon>Rhodospirillales</taxon>
        <taxon>Rhodospirillaceae</taxon>
        <taxon>Denitrobaculum</taxon>
    </lineage>
</organism>
<dbReference type="Proteomes" id="UP000315252">
    <property type="component" value="Unassembled WGS sequence"/>
</dbReference>
<proteinExistence type="predicted"/>